<keyword evidence="6" id="KW-0547">Nucleotide-binding</keyword>
<evidence type="ECO:0000256" key="2">
    <source>
        <dbReference type="ARBA" id="ARBA00008226"/>
    </source>
</evidence>
<dbReference type="Gene3D" id="3.30.1910.20">
    <property type="entry name" value="asparaginyl-tRNA synthetase, N-terminal domain"/>
    <property type="match status" value="1"/>
</dbReference>
<dbReference type="Proteomes" id="UP000695000">
    <property type="component" value="Unplaced"/>
</dbReference>
<feature type="region of interest" description="Disordered" evidence="13">
    <location>
        <begin position="1"/>
        <end position="29"/>
    </location>
</feature>
<reference evidence="18" key="1">
    <citation type="submission" date="2025-08" db="UniProtKB">
        <authorList>
            <consortium name="RefSeq"/>
        </authorList>
    </citation>
    <scope>IDENTIFICATION</scope>
    <source>
        <tissue evidence="18">Whole Larva</tissue>
    </source>
</reference>
<dbReference type="PANTHER" id="PTHR22594:SF16">
    <property type="entry name" value="ASPARAGINE--TRNA LIGASE, CYTOPLASMIC"/>
    <property type="match status" value="1"/>
</dbReference>
<dbReference type="Gene3D" id="3.30.930.10">
    <property type="entry name" value="Bira Bifunctional Protein, Domain 2"/>
    <property type="match status" value="1"/>
</dbReference>
<feature type="domain" description="Asparagine--tRNA ligase N-terminal" evidence="16">
    <location>
        <begin position="24"/>
        <end position="94"/>
    </location>
</feature>
<dbReference type="InterPro" id="IPR002312">
    <property type="entry name" value="Asp/Asn-tRNA-synth_IIb"/>
</dbReference>
<keyword evidence="7" id="KW-0067">ATP-binding</keyword>
<name>A0ABM1M460_NICVS</name>
<evidence type="ECO:0000313" key="18">
    <source>
        <dbReference type="RefSeq" id="XP_017769360.1"/>
    </source>
</evidence>
<evidence type="ECO:0000259" key="16">
    <source>
        <dbReference type="Pfam" id="PF20917"/>
    </source>
</evidence>
<dbReference type="GeneID" id="108557379"/>
<evidence type="ECO:0000256" key="13">
    <source>
        <dbReference type="SAM" id="MobiDB-lite"/>
    </source>
</evidence>
<comment type="subcellular location">
    <subcellularLocation>
        <location evidence="1">Cytoplasm</location>
    </subcellularLocation>
</comment>
<feature type="compositionally biased region" description="Basic and acidic residues" evidence="13">
    <location>
        <begin position="77"/>
        <end position="113"/>
    </location>
</feature>
<feature type="domain" description="Aminoacyl-tRNA synthetase class II (D/K/N)" evidence="14">
    <location>
        <begin position="247"/>
        <end position="561"/>
    </location>
</feature>
<accession>A0ABM1M460</accession>
<dbReference type="PRINTS" id="PR01042">
    <property type="entry name" value="TRNASYNTHASP"/>
</dbReference>
<evidence type="ECO:0000256" key="9">
    <source>
        <dbReference type="ARBA" id="ARBA00023146"/>
    </source>
</evidence>
<sequence>MSGEQEELIYTSEKNGSDETGDGTEAKPFKTILRAILNSGDKPTRMIFVDGIGDVTYKPATQMQLKNFSKSFTKDQSNSKEVQDSDKEGQDIKRSKLEDETEPKKKVEDEETRRKRLEDGKKIILTLDETLPKAETIKIYQAINYRGCRLKIYGWVHRLRRQGKNLMFITLRDGTGFLECVLNDVLCQTYNAILLSNEASVMLIGFITEIPKGKNAPGGHEMHVDYWELVAFGPPGGADHIQKAEPDIQADNRHIMIRSERNSKILKMRSVLVQAIREHYFAREYCEVTPPTILKTQGEDISTLFKVDFFGETAHLTQSSQLYLETCLSSLGDVFCFGQCFIAEKIMTCSHLAENTLLEVECPFIELEGLMVRLEDLICDVVDRILKSPYGLIIYELNPDIEIPEKPFMRMNYSDAIKYLNDNNISRKDGRYFEFGDDIPEMTKRLMADMINKPILLCRFPSAIKPFYMSKYKENEELTESIDLLLPDGGEIAGGSMRIWHLDELLKGYEMVGIDPELYFWYNDQRKYGSCPHGGYGLRLERLMCWLLNCKHISEACLYPRYFNNCKF</sequence>
<evidence type="ECO:0000256" key="1">
    <source>
        <dbReference type="ARBA" id="ARBA00004496"/>
    </source>
</evidence>
<dbReference type="InterPro" id="IPR012340">
    <property type="entry name" value="NA-bd_OB-fold"/>
</dbReference>
<keyword evidence="17" id="KW-1185">Reference proteome</keyword>
<dbReference type="Pfam" id="PF20917">
    <property type="entry name" value="AsnRS_N"/>
    <property type="match status" value="1"/>
</dbReference>
<evidence type="ECO:0000256" key="6">
    <source>
        <dbReference type="ARBA" id="ARBA00022741"/>
    </source>
</evidence>
<dbReference type="InterPro" id="IPR004364">
    <property type="entry name" value="Aa-tRNA-synt_II"/>
</dbReference>
<dbReference type="InterPro" id="IPR004365">
    <property type="entry name" value="NA-bd_OB_tRNA"/>
</dbReference>
<gene>
    <name evidence="18" type="primary">LOC108557379</name>
</gene>
<keyword evidence="5" id="KW-0436">Ligase</keyword>
<dbReference type="Gene3D" id="2.40.50.140">
    <property type="entry name" value="Nucleic acid-binding proteins"/>
    <property type="match status" value="1"/>
</dbReference>
<evidence type="ECO:0000259" key="14">
    <source>
        <dbReference type="Pfam" id="PF00152"/>
    </source>
</evidence>
<dbReference type="EC" id="6.1.1.22" evidence="3"/>
<dbReference type="InterPro" id="IPR045864">
    <property type="entry name" value="aa-tRNA-synth_II/BPL/LPL"/>
</dbReference>
<dbReference type="SUPFAM" id="SSF55681">
    <property type="entry name" value="Class II aaRS and biotin synthetases"/>
    <property type="match status" value="1"/>
</dbReference>
<comment type="similarity">
    <text evidence="2">Belongs to the class-II aminoacyl-tRNA synthetase family.</text>
</comment>
<keyword evidence="4" id="KW-0963">Cytoplasm</keyword>
<dbReference type="CDD" id="cd04323">
    <property type="entry name" value="AsnRS_cyto_like_N"/>
    <property type="match status" value="1"/>
</dbReference>
<evidence type="ECO:0000256" key="12">
    <source>
        <dbReference type="ARBA" id="ARBA00047844"/>
    </source>
</evidence>
<evidence type="ECO:0000256" key="7">
    <source>
        <dbReference type="ARBA" id="ARBA00022840"/>
    </source>
</evidence>
<feature type="domain" description="OB" evidence="15">
    <location>
        <begin position="151"/>
        <end position="229"/>
    </location>
</feature>
<dbReference type="InterPro" id="IPR048952">
    <property type="entry name" value="AsnRS_N"/>
</dbReference>
<feature type="region of interest" description="Disordered" evidence="13">
    <location>
        <begin position="69"/>
        <end position="113"/>
    </location>
</feature>
<evidence type="ECO:0000256" key="10">
    <source>
        <dbReference type="ARBA" id="ARBA00029886"/>
    </source>
</evidence>
<dbReference type="RefSeq" id="XP_017769360.1">
    <property type="nucleotide sequence ID" value="XM_017913871.1"/>
</dbReference>
<dbReference type="Pfam" id="PF00152">
    <property type="entry name" value="tRNA-synt_2"/>
    <property type="match status" value="1"/>
</dbReference>
<proteinExistence type="inferred from homology"/>
<evidence type="ECO:0000256" key="4">
    <source>
        <dbReference type="ARBA" id="ARBA00022490"/>
    </source>
</evidence>
<keyword evidence="9" id="KW-0030">Aminoacyl-tRNA synthetase</keyword>
<dbReference type="PANTHER" id="PTHR22594">
    <property type="entry name" value="ASPARTYL/LYSYL-TRNA SYNTHETASE"/>
    <property type="match status" value="1"/>
</dbReference>
<evidence type="ECO:0000256" key="3">
    <source>
        <dbReference type="ARBA" id="ARBA00012816"/>
    </source>
</evidence>
<protein>
    <recommendedName>
        <fullName evidence="11">Asparagine--tRNA ligase, cytoplasmic</fullName>
        <ecNumber evidence="3">6.1.1.22</ecNumber>
    </recommendedName>
    <alternativeName>
        <fullName evidence="10">Asparaginyl-tRNA synthetase</fullName>
    </alternativeName>
</protein>
<dbReference type="SUPFAM" id="SSF50249">
    <property type="entry name" value="Nucleic acid-binding proteins"/>
    <property type="match status" value="1"/>
</dbReference>
<comment type="catalytic activity">
    <reaction evidence="12">
        <text>tRNA(Asn) + L-asparagine + ATP = L-asparaginyl-tRNA(Asn) + AMP + diphosphate + H(+)</text>
        <dbReference type="Rhea" id="RHEA:11180"/>
        <dbReference type="Rhea" id="RHEA-COMP:9659"/>
        <dbReference type="Rhea" id="RHEA-COMP:9674"/>
        <dbReference type="ChEBI" id="CHEBI:15378"/>
        <dbReference type="ChEBI" id="CHEBI:30616"/>
        <dbReference type="ChEBI" id="CHEBI:33019"/>
        <dbReference type="ChEBI" id="CHEBI:58048"/>
        <dbReference type="ChEBI" id="CHEBI:78442"/>
        <dbReference type="ChEBI" id="CHEBI:78515"/>
        <dbReference type="ChEBI" id="CHEBI:456215"/>
        <dbReference type="EC" id="6.1.1.22"/>
    </reaction>
</comment>
<keyword evidence="8" id="KW-0648">Protein biosynthesis</keyword>
<evidence type="ECO:0000259" key="15">
    <source>
        <dbReference type="Pfam" id="PF01336"/>
    </source>
</evidence>
<evidence type="ECO:0000256" key="11">
    <source>
        <dbReference type="ARBA" id="ARBA00039867"/>
    </source>
</evidence>
<organism evidence="17 18">
    <name type="scientific">Nicrophorus vespilloides</name>
    <name type="common">Boreal carrion beetle</name>
    <dbReference type="NCBI Taxonomy" id="110193"/>
    <lineage>
        <taxon>Eukaryota</taxon>
        <taxon>Metazoa</taxon>
        <taxon>Ecdysozoa</taxon>
        <taxon>Arthropoda</taxon>
        <taxon>Hexapoda</taxon>
        <taxon>Insecta</taxon>
        <taxon>Pterygota</taxon>
        <taxon>Neoptera</taxon>
        <taxon>Endopterygota</taxon>
        <taxon>Coleoptera</taxon>
        <taxon>Polyphaga</taxon>
        <taxon>Staphyliniformia</taxon>
        <taxon>Silphidae</taxon>
        <taxon>Nicrophorinae</taxon>
        <taxon>Nicrophorus</taxon>
    </lineage>
</organism>
<evidence type="ECO:0000256" key="8">
    <source>
        <dbReference type="ARBA" id="ARBA00022917"/>
    </source>
</evidence>
<evidence type="ECO:0000256" key="5">
    <source>
        <dbReference type="ARBA" id="ARBA00022598"/>
    </source>
</evidence>
<evidence type="ECO:0000313" key="17">
    <source>
        <dbReference type="Proteomes" id="UP000695000"/>
    </source>
</evidence>
<dbReference type="Pfam" id="PF01336">
    <property type="entry name" value="tRNA_anti-codon"/>
    <property type="match status" value="1"/>
</dbReference>